<dbReference type="Pfam" id="PF16499">
    <property type="entry name" value="Melibiase_2"/>
    <property type="match status" value="2"/>
</dbReference>
<gene>
    <name evidence="13" type="ORF">VE01_03993</name>
</gene>
<dbReference type="EC" id="3.2.1.22" evidence="10"/>
<evidence type="ECO:0000256" key="4">
    <source>
        <dbReference type="ARBA" id="ARBA00009743"/>
    </source>
</evidence>
<evidence type="ECO:0000256" key="2">
    <source>
        <dbReference type="ARBA" id="ARBA00003969"/>
    </source>
</evidence>
<dbReference type="GO" id="GO:0005975">
    <property type="term" value="P:carbohydrate metabolic process"/>
    <property type="evidence" value="ECO:0007669"/>
    <property type="project" value="InterPro"/>
</dbReference>
<dbReference type="STRING" id="342668.A0A1B8GPU4"/>
<dbReference type="InterPro" id="IPR017853">
    <property type="entry name" value="GH"/>
</dbReference>
<dbReference type="AlphaFoldDB" id="A0A1B8GPU4"/>
<keyword evidence="5" id="KW-0964">Secreted</keyword>
<dbReference type="RefSeq" id="XP_018131592.1">
    <property type="nucleotide sequence ID" value="XM_018273471.1"/>
</dbReference>
<keyword evidence="6 11" id="KW-0732">Signal</keyword>
<keyword evidence="14" id="KW-1185">Reference proteome</keyword>
<keyword evidence="9 10" id="KW-0326">Glycosidase</keyword>
<dbReference type="CDD" id="cd14792">
    <property type="entry name" value="GH27"/>
    <property type="match status" value="1"/>
</dbReference>
<comment type="function">
    <text evidence="2">Hydrolyzes a variety of simple alpha-D-galactoside as well as more complex molecules such as oligosaccharides and polysaccharides.</text>
</comment>
<evidence type="ECO:0000256" key="9">
    <source>
        <dbReference type="ARBA" id="ARBA00023295"/>
    </source>
</evidence>
<dbReference type="GO" id="GO:0004557">
    <property type="term" value="F:alpha-galactosidase activity"/>
    <property type="evidence" value="ECO:0007669"/>
    <property type="project" value="UniProtKB-EC"/>
</dbReference>
<dbReference type="InterPro" id="IPR041233">
    <property type="entry name" value="Melibiase_C"/>
</dbReference>
<dbReference type="InterPro" id="IPR013780">
    <property type="entry name" value="Glyco_hydro_b"/>
</dbReference>
<reference evidence="14" key="2">
    <citation type="journal article" date="2018" name="Nat. Commun.">
        <title>Extreme sensitivity to ultraviolet light in the fungal pathogen causing white-nose syndrome of bats.</title>
        <authorList>
            <person name="Palmer J.M."/>
            <person name="Drees K.P."/>
            <person name="Foster J.T."/>
            <person name="Lindner D.L."/>
        </authorList>
    </citation>
    <scope>NUCLEOTIDE SEQUENCE [LARGE SCALE GENOMIC DNA]</scope>
    <source>
        <strain evidence="14">UAMH 10579</strain>
    </source>
</reference>
<dbReference type="EMBL" id="KV460219">
    <property type="protein sequence ID" value="OBT97859.1"/>
    <property type="molecule type" value="Genomic_DNA"/>
</dbReference>
<evidence type="ECO:0000256" key="3">
    <source>
        <dbReference type="ARBA" id="ARBA00004613"/>
    </source>
</evidence>
<dbReference type="OrthoDB" id="5795902at2759"/>
<evidence type="ECO:0000256" key="10">
    <source>
        <dbReference type="RuleBase" id="RU361168"/>
    </source>
</evidence>
<dbReference type="Gene3D" id="3.20.20.70">
    <property type="entry name" value="Aldolase class I"/>
    <property type="match status" value="1"/>
</dbReference>
<name>A0A1B8GPU4_9PEZI</name>
<evidence type="ECO:0000256" key="5">
    <source>
        <dbReference type="ARBA" id="ARBA00022525"/>
    </source>
</evidence>
<feature type="domain" description="Alpha galactosidase C-terminal" evidence="12">
    <location>
        <begin position="362"/>
        <end position="439"/>
    </location>
</feature>
<keyword evidence="10" id="KW-1015">Disulfide bond</keyword>
<evidence type="ECO:0000256" key="11">
    <source>
        <dbReference type="SAM" id="SignalP"/>
    </source>
</evidence>
<feature type="signal peptide" evidence="11">
    <location>
        <begin position="1"/>
        <end position="18"/>
    </location>
</feature>
<evidence type="ECO:0000256" key="7">
    <source>
        <dbReference type="ARBA" id="ARBA00022801"/>
    </source>
</evidence>
<comment type="subcellular location">
    <subcellularLocation>
        <location evidence="3">Secreted</location>
    </subcellularLocation>
</comment>
<dbReference type="Gene3D" id="2.60.40.1180">
    <property type="entry name" value="Golgi alpha-mannosidase II"/>
    <property type="match status" value="1"/>
</dbReference>
<sequence>MQILIPFAALLALPATQAIVLPDGTGRLPALGWNSWNAYYCDIDEAKILTAAHAIIDLGLKDAGYEYVNIDDCWSIKDSRDNVTNQIIPDPLKFPTGIKGIADEIHDLGLKVGIYGSAGTKTCGGFPAQIGNEYLDAATFAAWEIDYLKYDNCYVPDNWTDIYSACVPDQWQTYGPYINGTCPSASSGQDEISAPPGYDWSTSLSAIRYGIMSDALLAQNRTILYSLCNWGHAAVQTWGGSTGSSWRITGDITPWWARVAEILNEGSFLSNYANFWGHNDLDMLHIGNGNLTLAESRSHFAFWAAMKSPIIIGTDLLKLDSEKVAILKNKALLAFHQDDKFGKPAEPYKWGVNPNWTFNATHPAEYWSGASKAGTLVLAMNTLEKKAWREIKFSEVPQLKKLGASKDSFEVRDIWSGKYLGCVRGSIGRWVGSHDTVGFVVGKKCRG</sequence>
<comment type="catalytic activity">
    <reaction evidence="1 10">
        <text>Hydrolysis of terminal, non-reducing alpha-D-galactose residues in alpha-D-galactosides, including galactose oligosaccharides, galactomannans and galactolipids.</text>
        <dbReference type="EC" id="3.2.1.22"/>
    </reaction>
</comment>
<evidence type="ECO:0000313" key="13">
    <source>
        <dbReference type="EMBL" id="OBT97859.1"/>
    </source>
</evidence>
<proteinExistence type="inferred from homology"/>
<keyword evidence="7 10" id="KW-0378">Hydrolase</keyword>
<dbReference type="InterPro" id="IPR002241">
    <property type="entry name" value="Glyco_hydro_27"/>
</dbReference>
<evidence type="ECO:0000256" key="8">
    <source>
        <dbReference type="ARBA" id="ARBA00023180"/>
    </source>
</evidence>
<evidence type="ECO:0000256" key="1">
    <source>
        <dbReference type="ARBA" id="ARBA00001255"/>
    </source>
</evidence>
<keyword evidence="8" id="KW-0325">Glycoprotein</keyword>
<evidence type="ECO:0000313" key="14">
    <source>
        <dbReference type="Proteomes" id="UP000091956"/>
    </source>
</evidence>
<evidence type="ECO:0000256" key="6">
    <source>
        <dbReference type="ARBA" id="ARBA00022729"/>
    </source>
</evidence>
<organism evidence="13 14">
    <name type="scientific">Pseudogymnoascus verrucosus</name>
    <dbReference type="NCBI Taxonomy" id="342668"/>
    <lineage>
        <taxon>Eukaryota</taxon>
        <taxon>Fungi</taxon>
        <taxon>Dikarya</taxon>
        <taxon>Ascomycota</taxon>
        <taxon>Pezizomycotina</taxon>
        <taxon>Leotiomycetes</taxon>
        <taxon>Thelebolales</taxon>
        <taxon>Thelebolaceae</taxon>
        <taxon>Pseudogymnoascus</taxon>
    </lineage>
</organism>
<dbReference type="InterPro" id="IPR000111">
    <property type="entry name" value="Glyco_hydro_27/36_CS"/>
</dbReference>
<dbReference type="SUPFAM" id="SSF51445">
    <property type="entry name" value="(Trans)glycosidases"/>
    <property type="match status" value="1"/>
</dbReference>
<comment type="similarity">
    <text evidence="4 10">Belongs to the glycosyl hydrolase 27 family.</text>
</comment>
<protein>
    <recommendedName>
        <fullName evidence="10">Alpha-galactosidase</fullName>
        <ecNumber evidence="10">3.2.1.22</ecNumber>
    </recommendedName>
    <alternativeName>
        <fullName evidence="10">Melibiase</fullName>
    </alternativeName>
</protein>
<dbReference type="GeneID" id="28837379"/>
<evidence type="ECO:0000259" key="12">
    <source>
        <dbReference type="Pfam" id="PF17801"/>
    </source>
</evidence>
<feature type="chain" id="PRO_5008608963" description="Alpha-galactosidase" evidence="11">
    <location>
        <begin position="19"/>
        <end position="447"/>
    </location>
</feature>
<accession>A0A1B8GPU4</accession>
<dbReference type="PROSITE" id="PS00512">
    <property type="entry name" value="ALPHA_GALACTOSIDASE"/>
    <property type="match status" value="1"/>
</dbReference>
<dbReference type="Proteomes" id="UP000091956">
    <property type="component" value="Unassembled WGS sequence"/>
</dbReference>
<dbReference type="PRINTS" id="PR00740">
    <property type="entry name" value="GLHYDRLASE27"/>
</dbReference>
<dbReference type="Pfam" id="PF17801">
    <property type="entry name" value="Melibiase_C"/>
    <property type="match status" value="1"/>
</dbReference>
<dbReference type="SUPFAM" id="SSF51011">
    <property type="entry name" value="Glycosyl hydrolase domain"/>
    <property type="match status" value="1"/>
</dbReference>
<dbReference type="PANTHER" id="PTHR11452">
    <property type="entry name" value="ALPHA-GALACTOSIDASE/ALPHA-N-ACETYLGALACTOSAMINIDASE"/>
    <property type="match status" value="1"/>
</dbReference>
<dbReference type="PANTHER" id="PTHR11452:SF61">
    <property type="entry name" value="ALPHA-GALACTOSIDASE B-RELATED"/>
    <property type="match status" value="1"/>
</dbReference>
<dbReference type="GO" id="GO:0005576">
    <property type="term" value="C:extracellular region"/>
    <property type="evidence" value="ECO:0007669"/>
    <property type="project" value="UniProtKB-SubCell"/>
</dbReference>
<dbReference type="InterPro" id="IPR013785">
    <property type="entry name" value="Aldolase_TIM"/>
</dbReference>
<reference evidence="13 14" key="1">
    <citation type="submission" date="2016-03" db="EMBL/GenBank/DDBJ databases">
        <title>Comparative genomics of Pseudogymnoascus destructans, the fungus causing white-nose syndrome of bats.</title>
        <authorList>
            <person name="Palmer J.M."/>
            <person name="Drees K.P."/>
            <person name="Foster J.T."/>
            <person name="Lindner D.L."/>
        </authorList>
    </citation>
    <scope>NUCLEOTIDE SEQUENCE [LARGE SCALE GENOMIC DNA]</scope>
    <source>
        <strain evidence="13 14">UAMH 10579</strain>
    </source>
</reference>